<protein>
    <submittedName>
        <fullName evidence="2">Uncharacterized protein</fullName>
    </submittedName>
</protein>
<organism evidence="2 3">
    <name type="scientific">Tribonema minus</name>
    <dbReference type="NCBI Taxonomy" id="303371"/>
    <lineage>
        <taxon>Eukaryota</taxon>
        <taxon>Sar</taxon>
        <taxon>Stramenopiles</taxon>
        <taxon>Ochrophyta</taxon>
        <taxon>PX clade</taxon>
        <taxon>Xanthophyceae</taxon>
        <taxon>Tribonematales</taxon>
        <taxon>Tribonemataceae</taxon>
        <taxon>Tribonema</taxon>
    </lineage>
</organism>
<feature type="compositionally biased region" description="Low complexity" evidence="1">
    <location>
        <begin position="522"/>
        <end position="534"/>
    </location>
</feature>
<feature type="compositionally biased region" description="Low complexity" evidence="1">
    <location>
        <begin position="81"/>
        <end position="102"/>
    </location>
</feature>
<dbReference type="OrthoDB" id="10685607at2759"/>
<evidence type="ECO:0000313" key="3">
    <source>
        <dbReference type="Proteomes" id="UP000664859"/>
    </source>
</evidence>
<name>A0A835ZAU3_9STRA</name>
<feature type="compositionally biased region" description="Low complexity" evidence="1">
    <location>
        <begin position="542"/>
        <end position="566"/>
    </location>
</feature>
<dbReference type="Proteomes" id="UP000664859">
    <property type="component" value="Unassembled WGS sequence"/>
</dbReference>
<feature type="compositionally biased region" description="Pro residues" evidence="1">
    <location>
        <begin position="66"/>
        <end position="80"/>
    </location>
</feature>
<feature type="region of interest" description="Disordered" evidence="1">
    <location>
        <begin position="522"/>
        <end position="577"/>
    </location>
</feature>
<reference evidence="2" key="1">
    <citation type="submission" date="2021-02" db="EMBL/GenBank/DDBJ databases">
        <title>First Annotated Genome of the Yellow-green Alga Tribonema minus.</title>
        <authorList>
            <person name="Mahan K.M."/>
        </authorList>
    </citation>
    <scope>NUCLEOTIDE SEQUENCE</scope>
    <source>
        <strain evidence="2">UTEX B ZZ1240</strain>
    </source>
</reference>
<feature type="compositionally biased region" description="Pro residues" evidence="1">
    <location>
        <begin position="19"/>
        <end position="41"/>
    </location>
</feature>
<feature type="compositionally biased region" description="Acidic residues" evidence="1">
    <location>
        <begin position="567"/>
        <end position="577"/>
    </location>
</feature>
<evidence type="ECO:0000256" key="1">
    <source>
        <dbReference type="SAM" id="MobiDB-lite"/>
    </source>
</evidence>
<dbReference type="EMBL" id="JAFCMP010000058">
    <property type="protein sequence ID" value="KAG5189014.1"/>
    <property type="molecule type" value="Genomic_DNA"/>
</dbReference>
<gene>
    <name evidence="2" type="ORF">JKP88DRAFT_267420</name>
</gene>
<keyword evidence="3" id="KW-1185">Reference proteome</keyword>
<feature type="region of interest" description="Disordered" evidence="1">
    <location>
        <begin position="1"/>
        <end position="103"/>
    </location>
</feature>
<dbReference type="PANTHER" id="PTHR35213">
    <property type="entry name" value="RING-TYPE DOMAIN-CONTAINING PROTEIN-RELATED"/>
    <property type="match status" value="1"/>
</dbReference>
<dbReference type="AlphaFoldDB" id="A0A835ZAU3"/>
<sequence length="577" mass="60863">MSNPPPRTIPPSMSLLGGGPPPAPPAPAAPAPAAPDPPQPQPEKQHDQVPSLLPGWGAHPVQQHHPPVPAAPAGSEPPAPEAAAPAPAAPTAEGEAAAAAAASDVKPDGDAAAALAAAPAAAAAASPAMPPQAAQNGGFTGWEGVVQAQPPMMPASAMSMSPMVPKPPDGGYKDGPQVHSEHIKLACECKKREQMWGSEMRGRWFNEEVKYFEWFNEEVKYFEYVFELFKDGLLQHVETNVTFRELMAAVLQCEVMRISKKFTGDARIGHLRFPKAPQRLLSPAEIEEKTHELNELEASYLAQRAVIRPRKRQRNSRAAELYNASQRRPIVHVCVLTRGFPVPHAPHAALASPPAPSPLAARCRLLRTPCGPRRRQRLRRLQLPLPPVRWPSAMLVSMQLSERADASAKHPAMLGLTRAALAALSPTSPMEGGAPEDSNERAELIRQAALKAMRSQQVAAAARGGEGVAQVAMELHSQFIADPGAAYQHKLNEVAAEVVTQARTATEALAYLRAAFEAPRHAAPAPLAPSPSQEAAHKAAEEAAAAAQAAATEAAAHAAAAAQAAAEAEDAEGTASE</sequence>
<evidence type="ECO:0000313" key="2">
    <source>
        <dbReference type="EMBL" id="KAG5189014.1"/>
    </source>
</evidence>
<accession>A0A835ZAU3</accession>
<comment type="caution">
    <text evidence="2">The sequence shown here is derived from an EMBL/GenBank/DDBJ whole genome shotgun (WGS) entry which is preliminary data.</text>
</comment>
<proteinExistence type="predicted"/>
<dbReference type="PANTHER" id="PTHR35213:SF5">
    <property type="entry name" value="RING-TYPE DOMAIN-CONTAINING PROTEIN"/>
    <property type="match status" value="1"/>
</dbReference>